<dbReference type="PANTHER" id="PTHR21040">
    <property type="entry name" value="BCDNA.GH04120"/>
    <property type="match status" value="1"/>
</dbReference>
<feature type="transmembrane region" description="Helical" evidence="5">
    <location>
        <begin position="14"/>
        <end position="32"/>
    </location>
</feature>
<feature type="non-terminal residue" evidence="7">
    <location>
        <position position="1"/>
    </location>
</feature>
<dbReference type="GO" id="GO:0004563">
    <property type="term" value="F:beta-N-acetylhexosaminidase activity"/>
    <property type="evidence" value="ECO:0007669"/>
    <property type="project" value="UniProtKB-EC"/>
</dbReference>
<dbReference type="PANTHER" id="PTHR21040:SF8">
    <property type="entry name" value="BCDNA.GH04120"/>
    <property type="match status" value="1"/>
</dbReference>
<accession>A0AAW0W0I6</accession>
<feature type="domain" description="Glycoside hydrolase family 20 catalytic" evidence="6">
    <location>
        <begin position="169"/>
        <end position="263"/>
    </location>
</feature>
<comment type="catalytic activity">
    <reaction evidence="1">
        <text>Hydrolysis of terminal non-reducing N-acetyl-D-hexosamine residues in N-acetyl-beta-D-hexosaminides.</text>
        <dbReference type="EC" id="3.2.1.52"/>
    </reaction>
</comment>
<keyword evidence="5" id="KW-1133">Transmembrane helix</keyword>
<dbReference type="EC" id="3.2.1.52" evidence="3"/>
<reference evidence="7 8" key="1">
    <citation type="journal article" date="2024" name="BMC Genomics">
        <title>Genome assembly of redclaw crayfish (Cherax quadricarinatus) provides insights into its immune adaptation and hypoxia tolerance.</title>
        <authorList>
            <person name="Liu Z."/>
            <person name="Zheng J."/>
            <person name="Li H."/>
            <person name="Fang K."/>
            <person name="Wang S."/>
            <person name="He J."/>
            <person name="Zhou D."/>
            <person name="Weng S."/>
            <person name="Chi M."/>
            <person name="Gu Z."/>
            <person name="He J."/>
            <person name="Li F."/>
            <person name="Wang M."/>
        </authorList>
    </citation>
    <scope>NUCLEOTIDE SEQUENCE [LARGE SCALE GENOMIC DNA]</scope>
    <source>
        <strain evidence="7">ZL_2023a</strain>
    </source>
</reference>
<gene>
    <name evidence="7" type="ORF">OTU49_011967</name>
</gene>
<dbReference type="SUPFAM" id="SSF51445">
    <property type="entry name" value="(Trans)glycosidases"/>
    <property type="match status" value="1"/>
</dbReference>
<dbReference type="Gene3D" id="3.20.20.80">
    <property type="entry name" value="Glycosidases"/>
    <property type="match status" value="1"/>
</dbReference>
<keyword evidence="5" id="KW-0472">Membrane</keyword>
<dbReference type="InterPro" id="IPR038901">
    <property type="entry name" value="HEXDC-like"/>
</dbReference>
<dbReference type="CDD" id="cd06565">
    <property type="entry name" value="GH20_GcnA-like"/>
    <property type="match status" value="1"/>
</dbReference>
<proteinExistence type="inferred from homology"/>
<evidence type="ECO:0000256" key="2">
    <source>
        <dbReference type="ARBA" id="ARBA00006285"/>
    </source>
</evidence>
<comment type="similarity">
    <text evidence="2">Belongs to the glycosyl hydrolase 20 family.</text>
</comment>
<evidence type="ECO:0000313" key="8">
    <source>
        <dbReference type="Proteomes" id="UP001445076"/>
    </source>
</evidence>
<dbReference type="Pfam" id="PF00728">
    <property type="entry name" value="Glyco_hydro_20"/>
    <property type="match status" value="1"/>
</dbReference>
<comment type="caution">
    <text evidence="7">The sequence shown here is derived from an EMBL/GenBank/DDBJ whole genome shotgun (WGS) entry which is preliminary data.</text>
</comment>
<keyword evidence="8" id="KW-1185">Reference proteome</keyword>
<dbReference type="Proteomes" id="UP001445076">
    <property type="component" value="Unassembled WGS sequence"/>
</dbReference>
<keyword evidence="4" id="KW-0378">Hydrolase</keyword>
<evidence type="ECO:0000313" key="7">
    <source>
        <dbReference type="EMBL" id="KAK8722949.1"/>
    </source>
</evidence>
<dbReference type="EMBL" id="JARKIK010000092">
    <property type="protein sequence ID" value="KAK8722949.1"/>
    <property type="molecule type" value="Genomic_DNA"/>
</dbReference>
<dbReference type="AlphaFoldDB" id="A0AAW0W0I6"/>
<evidence type="ECO:0000256" key="4">
    <source>
        <dbReference type="ARBA" id="ARBA00022801"/>
    </source>
</evidence>
<dbReference type="InterPro" id="IPR015883">
    <property type="entry name" value="Glyco_hydro_20_cat"/>
</dbReference>
<evidence type="ECO:0000256" key="3">
    <source>
        <dbReference type="ARBA" id="ARBA00012663"/>
    </source>
</evidence>
<organism evidence="7 8">
    <name type="scientific">Cherax quadricarinatus</name>
    <name type="common">Australian red claw crayfish</name>
    <dbReference type="NCBI Taxonomy" id="27406"/>
    <lineage>
        <taxon>Eukaryota</taxon>
        <taxon>Metazoa</taxon>
        <taxon>Ecdysozoa</taxon>
        <taxon>Arthropoda</taxon>
        <taxon>Crustacea</taxon>
        <taxon>Multicrustacea</taxon>
        <taxon>Malacostraca</taxon>
        <taxon>Eumalacostraca</taxon>
        <taxon>Eucarida</taxon>
        <taxon>Decapoda</taxon>
        <taxon>Pleocyemata</taxon>
        <taxon>Astacidea</taxon>
        <taxon>Parastacoidea</taxon>
        <taxon>Parastacidae</taxon>
        <taxon>Cherax</taxon>
    </lineage>
</organism>
<protein>
    <recommendedName>
        <fullName evidence="3">beta-N-acetylhexosaminidase</fullName>
        <ecNumber evidence="3">3.2.1.52</ecNumber>
    </recommendedName>
</protein>
<evidence type="ECO:0000259" key="6">
    <source>
        <dbReference type="Pfam" id="PF00728"/>
    </source>
</evidence>
<dbReference type="GO" id="GO:0005975">
    <property type="term" value="P:carbohydrate metabolic process"/>
    <property type="evidence" value="ECO:0007669"/>
    <property type="project" value="InterPro"/>
</dbReference>
<sequence length="549" mass="61147">DLSRMTLKCRRRRVGMTVGMIIVLSMIVMWMFPTGRLKLKSSVFLVTPRQHLPPVHLPSGQGLHTQPGTEAPPDRLWHLDLKGAAPRIEVIEGMMVLAAQAGATGVLVEWEDSFPFTGSLANLSAYNAYTIDEVKRVGIAAKGAGLMMIHLMQSLGHLEYALKLPEWAELREGESPGEACPSHPGTSRLVTEAINQMMSAVQTSIVHIGADEVFTLAQCRRCQARDLAPLQLYVDHVAYVAQYVKSRWGVRVLIWDDMLRHAPSHLLHALAGLVEPTVWAYGPDVSRMVPPYILRTYAAVFPRVWLAPAFKGATGPRAIMPDAAKHAANTLAWVQVGQRMRRYAGLNVAGIVVTGWSRYDHFAVLCELLPPSVPSLVLTLLTASRGFLTPAVLHDAYTLLECPPHVILDPTRDPHLWASRDCSFQGANMVSFLHRYARLRDNINTMMREIETGGWMTPYNIHHNFSSPNRVREATVSLRSFTSALRDLRIEAQAVLPQYHNNATVEEWTEQHLATLNATLATLTHSATLLLSHKTWPRRPLERPSSPET</sequence>
<evidence type="ECO:0000256" key="5">
    <source>
        <dbReference type="SAM" id="Phobius"/>
    </source>
</evidence>
<keyword evidence="5" id="KW-0812">Transmembrane</keyword>
<dbReference type="InterPro" id="IPR017853">
    <property type="entry name" value="GH"/>
</dbReference>
<name>A0AAW0W0I6_CHEQU</name>
<evidence type="ECO:0000256" key="1">
    <source>
        <dbReference type="ARBA" id="ARBA00001231"/>
    </source>
</evidence>